<protein>
    <recommendedName>
        <fullName evidence="3">DUF3987 domain-containing protein</fullName>
    </recommendedName>
</protein>
<dbReference type="EMBL" id="MLIS01000001">
    <property type="protein sequence ID" value="OHU78013.1"/>
    <property type="molecule type" value="Genomic_DNA"/>
</dbReference>
<evidence type="ECO:0000313" key="2">
    <source>
        <dbReference type="Proteomes" id="UP000179441"/>
    </source>
</evidence>
<dbReference type="AlphaFoldDB" id="A0A1S1M654"/>
<name>A0A1S1M654_MYCCH</name>
<comment type="caution">
    <text evidence="1">The sequence shown here is derived from an EMBL/GenBank/DDBJ whole genome shotgun (WGS) entry which is preliminary data.</text>
</comment>
<sequence length="601" mass="65602">MTDDEFFTATPELQTIYRWARARYAAPWAVFFAVLLRVAASVAPHVQLPGVIGGRASLNLLCAFVAPSGGGKGISDKVARLAWPSSVKELPIGSGEGIAETFTLRGMESEDNERVTNAIFSCSEIDVLTGLESRQGSTTLGTMKAFAMGEQFGSTNASRGNSRNVPAHSYRGCLSVGAQPGHTGVIFNDTTGGTPQRFLWALTIDPDMPADSVADPEPLNHHVPGLLTRRHDDPDIVTEIVYGPPEIRQTIIAAHLARQRGEGDALDGHWMLTRCKVAALLAILHHRSVVSELDWQLSEVVMAHSDRTRDWIVSEAKKAQRAKVRDRAMSRAAGEQFISDHKLDRAKKAVLRWLERDGAMARHNLRRRLKADLREHFDPALAELIADGQIHVEEVTNGESYALTSESTRVPEVHPPKAQVNARVPQVHGVPAATVTELDYRRSSDSERPKRLCPQWLADYIADLVTRGETTVSSLTVYTEGKAQGYSPSSIGNAITAHDDMTIIGQDGASKVYSLTGQTTGYKPLIQWVNDYLDALPANTESLDKEQARQAVEAESAGYSWEAARRVFLGSGRVQSAPDPGGDSRKTIWTITDTANQETSA</sequence>
<gene>
    <name evidence="1" type="ORF">BKG84_06020</name>
</gene>
<evidence type="ECO:0008006" key="3">
    <source>
        <dbReference type="Google" id="ProtNLM"/>
    </source>
</evidence>
<proteinExistence type="predicted"/>
<evidence type="ECO:0000313" key="1">
    <source>
        <dbReference type="EMBL" id="OHU78013.1"/>
    </source>
</evidence>
<dbReference type="RefSeq" id="WP_070951423.1">
    <property type="nucleotide sequence ID" value="NZ_CP050145.1"/>
</dbReference>
<keyword evidence="2" id="KW-1185">Reference proteome</keyword>
<organism evidence="1 2">
    <name type="scientific">Mycobacteroides chelonae</name>
    <name type="common">Mycobacterium chelonae</name>
    <dbReference type="NCBI Taxonomy" id="1774"/>
    <lineage>
        <taxon>Bacteria</taxon>
        <taxon>Bacillati</taxon>
        <taxon>Actinomycetota</taxon>
        <taxon>Actinomycetes</taxon>
        <taxon>Mycobacteriales</taxon>
        <taxon>Mycobacteriaceae</taxon>
        <taxon>Mycobacteroides</taxon>
    </lineage>
</organism>
<accession>A0A1S1M654</accession>
<dbReference type="Proteomes" id="UP000179441">
    <property type="component" value="Unassembled WGS sequence"/>
</dbReference>
<reference evidence="1 2" key="1">
    <citation type="submission" date="2016-10" db="EMBL/GenBank/DDBJ databases">
        <title>Evaluation of Human, Veterinary and Environmental Mycobacterium chelonae Isolates by Core Genome Phylogenomic Analysis, Targeted Gene Comparison, and Anti-microbial Susceptibility Patterns: A Tale of Mistaken Identities.</title>
        <authorList>
            <person name="Fogelson S.B."/>
            <person name="Camus A.C."/>
            <person name="Lorenz W."/>
            <person name="Vasireddy R."/>
            <person name="Vasireddy S."/>
            <person name="Smith T."/>
            <person name="Brown-Elliott B.A."/>
            <person name="Wallace R.J.Jr."/>
            <person name="Hasan N.A."/>
            <person name="Reischl U."/>
            <person name="Sanchez S."/>
        </authorList>
    </citation>
    <scope>NUCLEOTIDE SEQUENCE [LARGE SCALE GENOMIC DNA]</scope>
    <source>
        <strain evidence="1 2">15518</strain>
    </source>
</reference>